<sequence>MEHVTFTTLPSHVTLQPDGDLQIIRAELTRDLSIAMDVVNLGTKPIMNVVFAVTYFNENSVALFDGTAFVYTVKTSGITPKTVYYIPPITIDKRFNDARAITVALKEYSDDAGKVHTTDPTLAITYELDLIMPSKQIKINKLLGPDIIQYGRNLGEHWKCVCGTVNDKGVETCRFCERNKYFILNNLTEPLINQKLLSVLSQTVNYSKEGKEALEKHLTASYASKRAPTSDHLAQVRVNETLPSKSKKFPWLKSTLICATALVIAVIGLTAMKGHFRQSGLDHAETLIKEGNYQEALDLLETLPSSEGADRKPLVQTATRLIQSEQAFEAGRTALESKEYLVALNAFKNVMEQDVHFKTSQTLISQAENEIVAMAQDAVAAENMDEAKTLLNALLDVLPESAKATALLDTIESHATTGDAQSPDGNEAASYETTRADMSRTAKNLLYTYQVVQAQKANLRISPSIDAAVLDEVDKGTNIYIKSTKIEGIERIWCEVVVETTEGEILEGWLSNKVFSE</sequence>
<reference evidence="1 2" key="1">
    <citation type="submission" date="2023-01" db="EMBL/GenBank/DDBJ databases">
        <authorList>
            <person name="Lee S.H."/>
            <person name="Jung H.S."/>
            <person name="Yun J.U."/>
        </authorList>
    </citation>
    <scope>NUCLEOTIDE SEQUENCE [LARGE SCALE GENOMIC DNA]</scope>
    <source>
        <strain evidence="1 2">CBA3646</strain>
    </source>
</reference>
<protein>
    <recommendedName>
        <fullName evidence="3">SH3 domain-containing protein</fullName>
    </recommendedName>
</protein>
<name>A0ABY7QUL3_9FIRM</name>
<dbReference type="EMBL" id="CP115667">
    <property type="protein sequence ID" value="WBW49965.1"/>
    <property type="molecule type" value="Genomic_DNA"/>
</dbReference>
<accession>A0ABY7QUL3</accession>
<evidence type="ECO:0008006" key="3">
    <source>
        <dbReference type="Google" id="ProtNLM"/>
    </source>
</evidence>
<evidence type="ECO:0000313" key="2">
    <source>
        <dbReference type="Proteomes" id="UP001210339"/>
    </source>
</evidence>
<organism evidence="1 2">
    <name type="scientific">Peptoniphilus equinus</name>
    <dbReference type="NCBI Taxonomy" id="3016343"/>
    <lineage>
        <taxon>Bacteria</taxon>
        <taxon>Bacillati</taxon>
        <taxon>Bacillota</taxon>
        <taxon>Tissierellia</taxon>
        <taxon>Tissierellales</taxon>
        <taxon>Peptoniphilaceae</taxon>
        <taxon>Peptoniphilus</taxon>
    </lineage>
</organism>
<dbReference type="Proteomes" id="UP001210339">
    <property type="component" value="Chromosome"/>
</dbReference>
<dbReference type="Gene3D" id="2.30.30.40">
    <property type="entry name" value="SH3 Domains"/>
    <property type="match status" value="1"/>
</dbReference>
<proteinExistence type="predicted"/>
<evidence type="ECO:0000313" key="1">
    <source>
        <dbReference type="EMBL" id="WBW49965.1"/>
    </source>
</evidence>
<keyword evidence="2" id="KW-1185">Reference proteome</keyword>
<dbReference type="RefSeq" id="WP_271191496.1">
    <property type="nucleotide sequence ID" value="NZ_CP115667.1"/>
</dbReference>
<gene>
    <name evidence="1" type="ORF">O6R05_08160</name>
</gene>